<gene>
    <name evidence="2" type="ORF">Athai_24280</name>
</gene>
<dbReference type="GO" id="GO:0016747">
    <property type="term" value="F:acyltransferase activity, transferring groups other than amino-acyl groups"/>
    <property type="evidence" value="ECO:0007669"/>
    <property type="project" value="InterPro"/>
</dbReference>
<dbReference type="KEGG" id="atl:Athai_24280"/>
<organism evidence="2 3">
    <name type="scientific">Actinocatenispora thailandica</name>
    <dbReference type="NCBI Taxonomy" id="227318"/>
    <lineage>
        <taxon>Bacteria</taxon>
        <taxon>Bacillati</taxon>
        <taxon>Actinomycetota</taxon>
        <taxon>Actinomycetes</taxon>
        <taxon>Micromonosporales</taxon>
        <taxon>Micromonosporaceae</taxon>
        <taxon>Actinocatenispora</taxon>
    </lineage>
</organism>
<protein>
    <submittedName>
        <fullName evidence="2">Acetyltransferase</fullName>
    </submittedName>
</protein>
<feature type="domain" description="N-acetyltransferase" evidence="1">
    <location>
        <begin position="53"/>
        <end position="153"/>
    </location>
</feature>
<dbReference type="AlphaFoldDB" id="A0A7R7DNV6"/>
<dbReference type="InterPro" id="IPR000182">
    <property type="entry name" value="GNAT_dom"/>
</dbReference>
<reference evidence="2 3" key="1">
    <citation type="submission" date="2020-08" db="EMBL/GenBank/DDBJ databases">
        <title>Whole genome shotgun sequence of Actinocatenispora thailandica NBRC 105041.</title>
        <authorList>
            <person name="Komaki H."/>
            <person name="Tamura T."/>
        </authorList>
    </citation>
    <scope>NUCLEOTIDE SEQUENCE [LARGE SCALE GENOMIC DNA]</scope>
    <source>
        <strain evidence="2 3">NBRC 105041</strain>
    </source>
</reference>
<dbReference type="RefSeq" id="WP_203961580.1">
    <property type="nucleotide sequence ID" value="NZ_AP023355.1"/>
</dbReference>
<evidence type="ECO:0000313" key="3">
    <source>
        <dbReference type="Proteomes" id="UP000611640"/>
    </source>
</evidence>
<dbReference type="EMBL" id="AP023355">
    <property type="protein sequence ID" value="BCJ34925.1"/>
    <property type="molecule type" value="Genomic_DNA"/>
</dbReference>
<dbReference type="SUPFAM" id="SSF55729">
    <property type="entry name" value="Acyl-CoA N-acyltransferases (Nat)"/>
    <property type="match status" value="1"/>
</dbReference>
<evidence type="ECO:0000259" key="1">
    <source>
        <dbReference type="Pfam" id="PF00583"/>
    </source>
</evidence>
<dbReference type="InterPro" id="IPR016181">
    <property type="entry name" value="Acyl_CoA_acyltransferase"/>
</dbReference>
<keyword evidence="3" id="KW-1185">Reference proteome</keyword>
<dbReference type="Pfam" id="PF00583">
    <property type="entry name" value="Acetyltransf_1"/>
    <property type="match status" value="1"/>
</dbReference>
<evidence type="ECO:0000313" key="2">
    <source>
        <dbReference type="EMBL" id="BCJ34925.1"/>
    </source>
</evidence>
<sequence length="182" mass="20462">MTLVHWAPEDLLARIDDVLTVYAEAMDYPPDLVAARRGFVAAHTHYRGFRAVASLDNDDRLLGFGYGYRSGAGQWWHEQVASGLPADAARFWLSDCFELVELHVRPDAQGHGRGYTQLTALLDGATEATVLLSTPEVPHESSRAWRLYRRTGFVDVLRHFRFPGDERPFAVLGRRLPLEGSI</sequence>
<accession>A0A7R7DNV6</accession>
<name>A0A7R7DNV6_9ACTN</name>
<dbReference type="Proteomes" id="UP000611640">
    <property type="component" value="Chromosome"/>
</dbReference>
<dbReference type="Gene3D" id="3.40.630.30">
    <property type="match status" value="1"/>
</dbReference>
<proteinExistence type="predicted"/>